<dbReference type="PROSITE" id="PS51736">
    <property type="entry name" value="RECOMBINASES_3"/>
    <property type="match status" value="1"/>
</dbReference>
<evidence type="ECO:0000313" key="4">
    <source>
        <dbReference type="Proteomes" id="UP000515847"/>
    </source>
</evidence>
<dbReference type="CDD" id="cd00338">
    <property type="entry name" value="Ser_Recombinase"/>
    <property type="match status" value="1"/>
</dbReference>
<feature type="domain" description="Resolvase/invertase-type recombinase catalytic" evidence="1">
    <location>
        <begin position="21"/>
        <end position="169"/>
    </location>
</feature>
<dbReference type="PANTHER" id="PTHR30461:SF23">
    <property type="entry name" value="DNA RECOMBINASE-RELATED"/>
    <property type="match status" value="1"/>
</dbReference>
<evidence type="ECO:0000259" key="2">
    <source>
        <dbReference type="PROSITE" id="PS51737"/>
    </source>
</evidence>
<dbReference type="Pfam" id="PF13408">
    <property type="entry name" value="Zn_ribbon_recom"/>
    <property type="match status" value="1"/>
</dbReference>
<proteinExistence type="predicted"/>
<dbReference type="PROSITE" id="PS51737">
    <property type="entry name" value="RECOMBINASE_DNA_BIND"/>
    <property type="match status" value="1"/>
</dbReference>
<dbReference type="OrthoDB" id="2048832at2"/>
<feature type="domain" description="Recombinase" evidence="2">
    <location>
        <begin position="177"/>
        <end position="303"/>
    </location>
</feature>
<dbReference type="KEGG" id="tfr:BR63_16670"/>
<reference evidence="3 4" key="1">
    <citation type="journal article" date="2019" name="Front. Microbiol.">
        <title>Thermoanaerosceptrum fracticalcis gen. nov. sp. nov., a Novel Fumarate-Fermenting Microorganism From a Deep Fractured Carbonate Aquifer of the US Great Basin.</title>
        <authorList>
            <person name="Hamilton-Brehm S.D."/>
            <person name="Stewart L.E."/>
            <person name="Zavarin M."/>
            <person name="Caldwell M."/>
            <person name="Lawson P.A."/>
            <person name="Onstott T.C."/>
            <person name="Grzymski J."/>
            <person name="Neveux I."/>
            <person name="Lollar B.S."/>
            <person name="Russell C.E."/>
            <person name="Moser D.P."/>
        </authorList>
    </citation>
    <scope>NUCLEOTIDE SEQUENCE [LARGE SCALE GENOMIC DNA]</scope>
    <source>
        <strain evidence="3 4">DRI-13</strain>
    </source>
</reference>
<protein>
    <submittedName>
        <fullName evidence="3">Recombinase family protein</fullName>
    </submittedName>
</protein>
<dbReference type="SUPFAM" id="SSF53041">
    <property type="entry name" value="Resolvase-like"/>
    <property type="match status" value="1"/>
</dbReference>
<dbReference type="AlphaFoldDB" id="A0A7G6E6Q6"/>
<dbReference type="RefSeq" id="WP_034421024.1">
    <property type="nucleotide sequence ID" value="NZ_CP045798.1"/>
</dbReference>
<name>A0A7G6E6Q6_THEFR</name>
<dbReference type="InterPro" id="IPR050639">
    <property type="entry name" value="SSR_resolvase"/>
</dbReference>
<organism evidence="3 4">
    <name type="scientific">Thermanaerosceptrum fracticalcis</name>
    <dbReference type="NCBI Taxonomy" id="1712410"/>
    <lineage>
        <taxon>Bacteria</taxon>
        <taxon>Bacillati</taxon>
        <taxon>Bacillota</taxon>
        <taxon>Clostridia</taxon>
        <taxon>Eubacteriales</taxon>
        <taxon>Peptococcaceae</taxon>
        <taxon>Thermanaerosceptrum</taxon>
    </lineage>
</organism>
<dbReference type="EMBL" id="CP045798">
    <property type="protein sequence ID" value="QNB47760.1"/>
    <property type="molecule type" value="Genomic_DNA"/>
</dbReference>
<dbReference type="InterPro" id="IPR036162">
    <property type="entry name" value="Resolvase-like_N_sf"/>
</dbReference>
<gene>
    <name evidence="3" type="ORF">BR63_16670</name>
</gene>
<dbReference type="InterPro" id="IPR025827">
    <property type="entry name" value="Zn_ribbon_recom_dom"/>
</dbReference>
<dbReference type="PANTHER" id="PTHR30461">
    <property type="entry name" value="DNA-INVERTASE FROM LAMBDOID PROPHAGE"/>
    <property type="match status" value="1"/>
</dbReference>
<dbReference type="SMART" id="SM00857">
    <property type="entry name" value="Resolvase"/>
    <property type="match status" value="1"/>
</dbReference>
<evidence type="ECO:0000313" key="3">
    <source>
        <dbReference type="EMBL" id="QNB47760.1"/>
    </source>
</evidence>
<dbReference type="GO" id="GO:0000150">
    <property type="term" value="F:DNA strand exchange activity"/>
    <property type="evidence" value="ECO:0007669"/>
    <property type="project" value="InterPro"/>
</dbReference>
<dbReference type="Gene3D" id="3.40.50.1390">
    <property type="entry name" value="Resolvase, N-terminal catalytic domain"/>
    <property type="match status" value="1"/>
</dbReference>
<evidence type="ECO:0000259" key="1">
    <source>
        <dbReference type="PROSITE" id="PS51736"/>
    </source>
</evidence>
<dbReference type="Pfam" id="PF07508">
    <property type="entry name" value="Recombinase"/>
    <property type="match status" value="1"/>
</dbReference>
<sequence length="531" mass="61315">MAKVRVIKPIHRMEAEAPKLRVCAYCRVSSDHTGQLQSFSAQVEYYTRLIENNDAWTFAGIYADEGISGTAKDKRDEFLRLIADCEAKKVDMVITKSISRFARNTADCIETVRKLKTLGIAVFFEKENINTLSAESELLMTVLSSIAQEESISTSKNSRWAIQKRFMKGEWKPSYLPYGYMKGKDGGIVINEEEAAIVRRIYTDYLNGKGTYIIAKELTEEGIPTRKGAEAWGENVVKEILTNEKYYGDMLLQKTFTTDTLPFKRKRNRGQKQSYYIANDHEPIIAIEQAERVREIMEQRKIEKAMVDTDTRKYNQRYPFSSKIQCGECGSTFKRQIIFKGKPYETVQWCCTKHIMNRAECSMTAVKDNHIKAAFINLYNKLKSNHDKILTPLAEDLKKLHCGREHESQVKEINKRITELTEQSHVLSRLRSKGYLDSVLFIEQSNLITKQLHEAKKQRSKLFEYNAFNDEAARTEELIAFLKKQDDLMESFDENIFSLMVEKIIVRSKLEIAFRLINGLELPEIIGEEVV</sequence>
<dbReference type="InterPro" id="IPR038109">
    <property type="entry name" value="DNA_bind_recomb_sf"/>
</dbReference>
<dbReference type="InterPro" id="IPR006119">
    <property type="entry name" value="Resolv_N"/>
</dbReference>
<dbReference type="Pfam" id="PF00239">
    <property type="entry name" value="Resolvase"/>
    <property type="match status" value="1"/>
</dbReference>
<keyword evidence="4" id="KW-1185">Reference proteome</keyword>
<dbReference type="Gene3D" id="3.90.1750.20">
    <property type="entry name" value="Putative Large Serine Recombinase, Chain B, Domain 2"/>
    <property type="match status" value="1"/>
</dbReference>
<dbReference type="InterPro" id="IPR011109">
    <property type="entry name" value="DNA_bind_recombinase_dom"/>
</dbReference>
<accession>A0A7G6E6Q6</accession>
<dbReference type="Proteomes" id="UP000515847">
    <property type="component" value="Chromosome"/>
</dbReference>
<dbReference type="GO" id="GO:0003677">
    <property type="term" value="F:DNA binding"/>
    <property type="evidence" value="ECO:0007669"/>
    <property type="project" value="InterPro"/>
</dbReference>